<dbReference type="GO" id="GO:0032259">
    <property type="term" value="P:methylation"/>
    <property type="evidence" value="ECO:0007669"/>
    <property type="project" value="UniProtKB-KW"/>
</dbReference>
<protein>
    <submittedName>
        <fullName evidence="1">Methyltransferase</fullName>
    </submittedName>
</protein>
<evidence type="ECO:0000313" key="2">
    <source>
        <dbReference type="Proteomes" id="UP000194350"/>
    </source>
</evidence>
<reference evidence="1 2" key="1">
    <citation type="submission" date="2016-10" db="EMBL/GenBank/DDBJ databases">
        <title>Systematic genetic and metabolomic analysis of Xenorhabdus and Photorhabdus spp., highlights the requirements for a dual symbiotic and pathogenic life style.</title>
        <authorList>
            <person name="Tobias N.J."/>
            <person name="Wolff H."/>
            <person name="Djahanschiri B."/>
            <person name="Pidot S.J."/>
            <person name="Stinear T.P."/>
            <person name="Ebersberger I."/>
            <person name="Bode H.B."/>
        </authorList>
    </citation>
    <scope>NUCLEOTIDE SEQUENCE [LARGE SCALE GENOMIC DNA]</scope>
    <source>
        <strain evidence="1 2">DSM 22392</strain>
    </source>
</reference>
<keyword evidence="1" id="KW-0489">Methyltransferase</keyword>
<comment type="caution">
    <text evidence="1">The sequence shown here is derived from an EMBL/GenBank/DDBJ whole genome shotgun (WGS) entry which is preliminary data.</text>
</comment>
<dbReference type="InterPro" id="IPR029063">
    <property type="entry name" value="SAM-dependent_MTases_sf"/>
</dbReference>
<accession>A0A1Y2SE95</accession>
<keyword evidence="1" id="KW-0808">Transferase</keyword>
<organism evidence="1 2">
    <name type="scientific">Xenorhabdus vietnamensis</name>
    <dbReference type="NCBI Taxonomy" id="351656"/>
    <lineage>
        <taxon>Bacteria</taxon>
        <taxon>Pseudomonadati</taxon>
        <taxon>Pseudomonadota</taxon>
        <taxon>Gammaproteobacteria</taxon>
        <taxon>Enterobacterales</taxon>
        <taxon>Morganellaceae</taxon>
        <taxon>Xenorhabdus</taxon>
    </lineage>
</organism>
<gene>
    <name evidence="1" type="ORF">Xvie_01344</name>
</gene>
<dbReference type="AlphaFoldDB" id="A0A1Y2SE95"/>
<dbReference type="GO" id="GO:0008168">
    <property type="term" value="F:methyltransferase activity"/>
    <property type="evidence" value="ECO:0007669"/>
    <property type="project" value="UniProtKB-KW"/>
</dbReference>
<name>A0A1Y2SE95_9GAMM</name>
<dbReference type="Proteomes" id="UP000194350">
    <property type="component" value="Unassembled WGS sequence"/>
</dbReference>
<sequence>MIREGAILHKQRNESVEGVRQVLDQMLNRSELIVTALQTVGKKGWDGFALLRINTD</sequence>
<dbReference type="EMBL" id="MUBJ01000005">
    <property type="protein sequence ID" value="OTA17089.1"/>
    <property type="molecule type" value="Genomic_DNA"/>
</dbReference>
<proteinExistence type="predicted"/>
<evidence type="ECO:0000313" key="1">
    <source>
        <dbReference type="EMBL" id="OTA17089.1"/>
    </source>
</evidence>
<keyword evidence="2" id="KW-1185">Reference proteome</keyword>
<dbReference type="Gene3D" id="3.40.50.150">
    <property type="entry name" value="Vaccinia Virus protein VP39"/>
    <property type="match status" value="1"/>
</dbReference>
<dbReference type="STRING" id="351656.Xvie_01344"/>